<reference evidence="1" key="1">
    <citation type="submission" date="2018-02" db="EMBL/GenBank/DDBJ databases">
        <title>Rhizophora mucronata_Transcriptome.</title>
        <authorList>
            <person name="Meera S.P."/>
            <person name="Sreeshan A."/>
            <person name="Augustine A."/>
        </authorList>
    </citation>
    <scope>NUCLEOTIDE SEQUENCE</scope>
    <source>
        <tissue evidence="1">Leaf</tissue>
    </source>
</reference>
<evidence type="ECO:0000313" key="1">
    <source>
        <dbReference type="EMBL" id="MBX36328.1"/>
    </source>
</evidence>
<proteinExistence type="predicted"/>
<sequence>MKFCIYHSIKNPIP</sequence>
<accession>A0A2P2N1I5</accession>
<protein>
    <submittedName>
        <fullName evidence="1">Uncharacterized protein</fullName>
    </submittedName>
</protein>
<name>A0A2P2N1I5_RHIMU</name>
<dbReference type="EMBL" id="GGEC01055844">
    <property type="protein sequence ID" value="MBX36328.1"/>
    <property type="molecule type" value="Transcribed_RNA"/>
</dbReference>
<organism evidence="1">
    <name type="scientific">Rhizophora mucronata</name>
    <name type="common">Asiatic mangrove</name>
    <dbReference type="NCBI Taxonomy" id="61149"/>
    <lineage>
        <taxon>Eukaryota</taxon>
        <taxon>Viridiplantae</taxon>
        <taxon>Streptophyta</taxon>
        <taxon>Embryophyta</taxon>
        <taxon>Tracheophyta</taxon>
        <taxon>Spermatophyta</taxon>
        <taxon>Magnoliopsida</taxon>
        <taxon>eudicotyledons</taxon>
        <taxon>Gunneridae</taxon>
        <taxon>Pentapetalae</taxon>
        <taxon>rosids</taxon>
        <taxon>fabids</taxon>
        <taxon>Malpighiales</taxon>
        <taxon>Rhizophoraceae</taxon>
        <taxon>Rhizophora</taxon>
    </lineage>
</organism>